<feature type="compositionally biased region" description="Low complexity" evidence="1">
    <location>
        <begin position="265"/>
        <end position="325"/>
    </location>
</feature>
<dbReference type="AlphaFoldDB" id="A0A7D5TVD0"/>
<evidence type="ECO:0000256" key="1">
    <source>
        <dbReference type="SAM" id="MobiDB-lite"/>
    </source>
</evidence>
<dbReference type="GeneID" id="56085116"/>
<name>A0A7D5TVD0_9EURY</name>
<gene>
    <name evidence="2" type="ORF">HZS54_20965</name>
</gene>
<dbReference type="OrthoDB" id="214631at2157"/>
<accession>A0A7D5TVD0</accession>
<evidence type="ECO:0008006" key="4">
    <source>
        <dbReference type="Google" id="ProtNLM"/>
    </source>
</evidence>
<organism evidence="2 3">
    <name type="scientific">Halosimplex pelagicum</name>
    <dbReference type="NCBI Taxonomy" id="869886"/>
    <lineage>
        <taxon>Archaea</taxon>
        <taxon>Methanobacteriati</taxon>
        <taxon>Methanobacteriota</taxon>
        <taxon>Stenosarchaea group</taxon>
        <taxon>Halobacteria</taxon>
        <taxon>Halobacteriales</taxon>
        <taxon>Haloarculaceae</taxon>
        <taxon>Halosimplex</taxon>
    </lineage>
</organism>
<protein>
    <recommendedName>
        <fullName evidence="4">Rpa-associated protein</fullName>
    </recommendedName>
</protein>
<dbReference type="Proteomes" id="UP000509346">
    <property type="component" value="Chromosome"/>
</dbReference>
<feature type="compositionally biased region" description="Acidic residues" evidence="1">
    <location>
        <begin position="407"/>
        <end position="432"/>
    </location>
</feature>
<keyword evidence="3" id="KW-1185">Reference proteome</keyword>
<dbReference type="KEGG" id="hpel:HZS54_20965"/>
<feature type="compositionally biased region" description="Acidic residues" evidence="1">
    <location>
        <begin position="453"/>
        <end position="465"/>
    </location>
</feature>
<evidence type="ECO:0000313" key="3">
    <source>
        <dbReference type="Proteomes" id="UP000509346"/>
    </source>
</evidence>
<feature type="compositionally biased region" description="Acidic residues" evidence="1">
    <location>
        <begin position="326"/>
        <end position="345"/>
    </location>
</feature>
<dbReference type="RefSeq" id="WP_179919054.1">
    <property type="nucleotide sequence ID" value="NZ_CP058909.1"/>
</dbReference>
<dbReference type="InterPro" id="IPR036388">
    <property type="entry name" value="WH-like_DNA-bd_sf"/>
</dbReference>
<feature type="compositionally biased region" description="Low complexity" evidence="1">
    <location>
        <begin position="372"/>
        <end position="406"/>
    </location>
</feature>
<reference evidence="2 3" key="1">
    <citation type="submission" date="2020-07" db="EMBL/GenBank/DDBJ databases">
        <title>Halosimplex litoreum sp. nov. and Halosimplex rubrum sp. nov., isolated from different salt environments.</title>
        <authorList>
            <person name="Cui H."/>
        </authorList>
    </citation>
    <scope>NUCLEOTIDE SEQUENCE [LARGE SCALE GENOMIC DNA]</scope>
    <source>
        <strain evidence="2 3">R2</strain>
    </source>
</reference>
<dbReference type="Gene3D" id="1.10.10.10">
    <property type="entry name" value="Winged helix-like DNA-binding domain superfamily/Winged helix DNA-binding domain"/>
    <property type="match status" value="1"/>
</dbReference>
<dbReference type="EMBL" id="CP058909">
    <property type="protein sequence ID" value="QLH83952.1"/>
    <property type="molecule type" value="Genomic_DNA"/>
</dbReference>
<feature type="compositionally biased region" description="Low complexity" evidence="1">
    <location>
        <begin position="346"/>
        <end position="359"/>
    </location>
</feature>
<proteinExistence type="predicted"/>
<feature type="region of interest" description="Disordered" evidence="1">
    <location>
        <begin position="252"/>
        <end position="527"/>
    </location>
</feature>
<feature type="compositionally biased region" description="Acidic residues" evidence="1">
    <location>
        <begin position="502"/>
        <end position="527"/>
    </location>
</feature>
<sequence length="586" mass="59973">MSGSEDQGGAGRREVAYRLFAAEFEDADFSYSESDEERAPNYVVSPTGGRVNRLFVVGVLTEVENASEDVLRARIVDPTGAFVVYAGQYQPEAQAFFDRAEPPMFVAVTGKARTFQPDDSDVTYTSIRPENVNEVDAETRDRWTVGTARQTLDRVRTMAGALSREERGDELRAALEAEGVDTGLAAGIPLAIDHYGTTAAYLDALRSTAVQALEVVAGEREEVDAHSASPDAPGDADPATLAALDVTASVGGETTELGGGIDEPATASDDAATATADTDGSETAADGSATADASTGSATDSESGSGPPTESSEPAPAESASAESAESAETESAEPSEPESAESAETESAATESTTAESPTDSDAEPASADSTAVEAGPAATAAEGGTETGSPDAGADSPDAGADAASGEDLEDFDGEFELDDDEREEIEEEYGTGFTSGNEVDEPGEAGIETPDPEELAEAEAEAGADGSATADAGSEASDPEPETTEQPADTGSETGAAESEAEPATEPDESDDAAEPAEDVDVEDAVMDAMAEHDDGDGAHADEIVEAVTARTGAGDEEVRDAIQDALMGGRCYEPEDDVYKPI</sequence>
<feature type="compositionally biased region" description="Low complexity" evidence="1">
    <location>
        <begin position="466"/>
        <end position="479"/>
    </location>
</feature>
<evidence type="ECO:0000313" key="2">
    <source>
        <dbReference type="EMBL" id="QLH83952.1"/>
    </source>
</evidence>